<evidence type="ECO:0000313" key="2">
    <source>
        <dbReference type="EMBL" id="KAJ6741760.1"/>
    </source>
</evidence>
<keyword evidence="2" id="KW-0436">Ligase</keyword>
<proteinExistence type="predicted"/>
<protein>
    <submittedName>
        <fullName evidence="2">THREONINE-TRNA LIGASE 2</fullName>
    </submittedName>
</protein>
<keyword evidence="1" id="KW-0175">Coiled coil</keyword>
<feature type="coiled-coil region" evidence="1">
    <location>
        <begin position="55"/>
        <end position="89"/>
    </location>
</feature>
<dbReference type="PANTHER" id="PTHR38377:SF1">
    <property type="entry name" value="THREONINE-TRNA LIGASE 2"/>
    <property type="match status" value="1"/>
</dbReference>
<dbReference type="Proteomes" id="UP001151529">
    <property type="component" value="Chromosome 6"/>
</dbReference>
<accession>A0A9Q0V603</accession>
<evidence type="ECO:0000256" key="1">
    <source>
        <dbReference type="SAM" id="Coils"/>
    </source>
</evidence>
<evidence type="ECO:0000313" key="3">
    <source>
        <dbReference type="Proteomes" id="UP001151529"/>
    </source>
</evidence>
<comment type="caution">
    <text evidence="2">The sequence shown here is derived from an EMBL/GenBank/DDBJ whole genome shotgun (WGS) entry which is preliminary data.</text>
</comment>
<reference evidence="2" key="1">
    <citation type="submission" date="2022-11" db="EMBL/GenBank/DDBJ databases">
        <authorList>
            <person name="Hyden B.L."/>
            <person name="Feng K."/>
            <person name="Yates T."/>
            <person name="Jawdy S."/>
            <person name="Smart L.B."/>
            <person name="Muchero W."/>
        </authorList>
    </citation>
    <scope>NUCLEOTIDE SEQUENCE</scope>
    <source>
        <tissue evidence="2">Shoot tip</tissue>
    </source>
</reference>
<name>A0A9Q0V603_SALVM</name>
<dbReference type="EMBL" id="JAPFFL010000002">
    <property type="protein sequence ID" value="KAJ6741760.1"/>
    <property type="molecule type" value="Genomic_DNA"/>
</dbReference>
<dbReference type="AlphaFoldDB" id="A0A9Q0V603"/>
<sequence>MGSYHQPVAFPKQSLITNTHIFPLPFASSNLHLCVSKDRLSGLEAVVASNRDAGSEEHLKTISELQAKLEAANAELASEREKAKKLAVENGKLQYRIIHLVHAIREGDAKSESLKGKIPEGLLCLCLQFHYILLDLKWFSSKCRGNLEIGEIYDYELREHALPLDMRIGWQLRAIPRSGQALSNFSTFPKKQGSLLSTGISAHDCFAE</sequence>
<dbReference type="GO" id="GO:0016874">
    <property type="term" value="F:ligase activity"/>
    <property type="evidence" value="ECO:0007669"/>
    <property type="project" value="UniProtKB-KW"/>
</dbReference>
<organism evidence="2 3">
    <name type="scientific">Salix viminalis</name>
    <name type="common">Common osier</name>
    <name type="synonym">Basket willow</name>
    <dbReference type="NCBI Taxonomy" id="40686"/>
    <lineage>
        <taxon>Eukaryota</taxon>
        <taxon>Viridiplantae</taxon>
        <taxon>Streptophyta</taxon>
        <taxon>Embryophyta</taxon>
        <taxon>Tracheophyta</taxon>
        <taxon>Spermatophyta</taxon>
        <taxon>Magnoliopsida</taxon>
        <taxon>eudicotyledons</taxon>
        <taxon>Gunneridae</taxon>
        <taxon>Pentapetalae</taxon>
        <taxon>rosids</taxon>
        <taxon>fabids</taxon>
        <taxon>Malpighiales</taxon>
        <taxon>Salicaceae</taxon>
        <taxon>Saliceae</taxon>
        <taxon>Salix</taxon>
    </lineage>
</organism>
<keyword evidence="3" id="KW-1185">Reference proteome</keyword>
<dbReference type="OrthoDB" id="2405052at2759"/>
<dbReference type="PANTHER" id="PTHR38377">
    <property type="entry name" value="THREONINE-TRNA LIGASE 2"/>
    <property type="match status" value="1"/>
</dbReference>
<gene>
    <name evidence="2" type="ORF">OIU85_015897</name>
</gene>
<reference evidence="2" key="2">
    <citation type="journal article" date="2023" name="Int. J. Mol. Sci.">
        <title>De Novo Assembly and Annotation of 11 Diverse Shrub Willow (Salix) Genomes Reveals Novel Gene Organization in Sex-Linked Regions.</title>
        <authorList>
            <person name="Hyden B."/>
            <person name="Feng K."/>
            <person name="Yates T.B."/>
            <person name="Jawdy S."/>
            <person name="Cereghino C."/>
            <person name="Smart L.B."/>
            <person name="Muchero W."/>
        </authorList>
    </citation>
    <scope>NUCLEOTIDE SEQUENCE [LARGE SCALE GENOMIC DNA]</scope>
    <source>
        <tissue evidence="2">Shoot tip</tissue>
    </source>
</reference>